<evidence type="ECO:0000313" key="3">
    <source>
        <dbReference type="Proteomes" id="UP000554482"/>
    </source>
</evidence>
<protein>
    <recommendedName>
        <fullName evidence="1">RNase H type-1 domain-containing protein</fullName>
    </recommendedName>
</protein>
<dbReference type="InterPro" id="IPR036397">
    <property type="entry name" value="RNaseH_sf"/>
</dbReference>
<organism evidence="2 3">
    <name type="scientific">Thalictrum thalictroides</name>
    <name type="common">Rue-anemone</name>
    <name type="synonym">Anemone thalictroides</name>
    <dbReference type="NCBI Taxonomy" id="46969"/>
    <lineage>
        <taxon>Eukaryota</taxon>
        <taxon>Viridiplantae</taxon>
        <taxon>Streptophyta</taxon>
        <taxon>Embryophyta</taxon>
        <taxon>Tracheophyta</taxon>
        <taxon>Spermatophyta</taxon>
        <taxon>Magnoliopsida</taxon>
        <taxon>Ranunculales</taxon>
        <taxon>Ranunculaceae</taxon>
        <taxon>Thalictroideae</taxon>
        <taxon>Thalictrum</taxon>
    </lineage>
</organism>
<sequence>MSIEVIQKATHCWMEWQKSLKLQLQSNIVIVDDNMVLSDYECVYTDAAYDKRSNKYVVAVVLKCGNNDIIATVYRRGRASSVAEAELIGILVGLKLAKQKSIAKVQIIGDCQKVLQSLKEENRIDIHDSCGPWKPSNLVNRVEVDGLNWKVDWVELDNGLAAELVDYDEGYRRN</sequence>
<reference evidence="2 3" key="1">
    <citation type="submission" date="2020-06" db="EMBL/GenBank/DDBJ databases">
        <title>Transcriptomic and genomic resources for Thalictrum thalictroides and T. hernandezii: Facilitating candidate gene discovery in an emerging model plant lineage.</title>
        <authorList>
            <person name="Arias T."/>
            <person name="Riano-Pachon D.M."/>
            <person name="Di Stilio V.S."/>
        </authorList>
    </citation>
    <scope>NUCLEOTIDE SEQUENCE [LARGE SCALE GENOMIC DNA]</scope>
    <source>
        <strain evidence="3">cv. WT478/WT964</strain>
        <tissue evidence="2">Leaves</tissue>
    </source>
</reference>
<dbReference type="SUPFAM" id="SSF53098">
    <property type="entry name" value="Ribonuclease H-like"/>
    <property type="match status" value="1"/>
</dbReference>
<gene>
    <name evidence="2" type="ORF">FRX31_021824</name>
</gene>
<dbReference type="GO" id="GO:0003676">
    <property type="term" value="F:nucleic acid binding"/>
    <property type="evidence" value="ECO:0007669"/>
    <property type="project" value="InterPro"/>
</dbReference>
<dbReference type="GO" id="GO:0004523">
    <property type="term" value="F:RNA-DNA hybrid ribonuclease activity"/>
    <property type="evidence" value="ECO:0007669"/>
    <property type="project" value="InterPro"/>
</dbReference>
<dbReference type="InterPro" id="IPR012337">
    <property type="entry name" value="RNaseH-like_sf"/>
</dbReference>
<dbReference type="AlphaFoldDB" id="A0A7J6VU26"/>
<name>A0A7J6VU26_THATH</name>
<accession>A0A7J6VU26</accession>
<comment type="caution">
    <text evidence="2">The sequence shown here is derived from an EMBL/GenBank/DDBJ whole genome shotgun (WGS) entry which is preliminary data.</text>
</comment>
<proteinExistence type="predicted"/>
<dbReference type="Pfam" id="PF13456">
    <property type="entry name" value="RVT_3"/>
    <property type="match status" value="1"/>
</dbReference>
<dbReference type="Proteomes" id="UP000554482">
    <property type="component" value="Unassembled WGS sequence"/>
</dbReference>
<dbReference type="Gene3D" id="3.30.420.10">
    <property type="entry name" value="Ribonuclease H-like superfamily/Ribonuclease H"/>
    <property type="match status" value="1"/>
</dbReference>
<dbReference type="InterPro" id="IPR002156">
    <property type="entry name" value="RNaseH_domain"/>
</dbReference>
<evidence type="ECO:0000313" key="2">
    <source>
        <dbReference type="EMBL" id="KAF5188589.1"/>
    </source>
</evidence>
<dbReference type="EMBL" id="JABWDY010026577">
    <property type="protein sequence ID" value="KAF5188589.1"/>
    <property type="molecule type" value="Genomic_DNA"/>
</dbReference>
<keyword evidence="3" id="KW-1185">Reference proteome</keyword>
<evidence type="ECO:0000259" key="1">
    <source>
        <dbReference type="Pfam" id="PF13456"/>
    </source>
</evidence>
<feature type="domain" description="RNase H type-1" evidence="1">
    <location>
        <begin position="45"/>
        <end position="123"/>
    </location>
</feature>